<dbReference type="InterPro" id="IPR032710">
    <property type="entry name" value="NTF2-like_dom_sf"/>
</dbReference>
<accession>A0ABW3KYG4</accession>
<name>A0ABW3KYG4_9BACI</name>
<evidence type="ECO:0000313" key="2">
    <source>
        <dbReference type="EMBL" id="MFD1018596.1"/>
    </source>
</evidence>
<feature type="domain" description="DUF4440" evidence="1">
    <location>
        <begin position="14"/>
        <end position="110"/>
    </location>
</feature>
<reference evidence="3" key="1">
    <citation type="journal article" date="2019" name="Int. J. Syst. Evol. Microbiol.">
        <title>The Global Catalogue of Microorganisms (GCM) 10K type strain sequencing project: providing services to taxonomists for standard genome sequencing and annotation.</title>
        <authorList>
            <consortium name="The Broad Institute Genomics Platform"/>
            <consortium name="The Broad Institute Genome Sequencing Center for Infectious Disease"/>
            <person name="Wu L."/>
            <person name="Ma J."/>
        </authorList>
    </citation>
    <scope>NUCLEOTIDE SEQUENCE [LARGE SCALE GENOMIC DNA]</scope>
    <source>
        <strain evidence="3">CCUG 56607</strain>
    </source>
</reference>
<dbReference type="Gene3D" id="3.10.450.50">
    <property type="match status" value="1"/>
</dbReference>
<protein>
    <submittedName>
        <fullName evidence="2">DUF4440 domain-containing protein</fullName>
    </submittedName>
</protein>
<proteinExistence type="predicted"/>
<gene>
    <name evidence="2" type="ORF">ACFQ2J_05210</name>
</gene>
<dbReference type="SUPFAM" id="SSF54427">
    <property type="entry name" value="NTF2-like"/>
    <property type="match status" value="1"/>
</dbReference>
<dbReference type="EMBL" id="JBHTKL010000001">
    <property type="protein sequence ID" value="MFD1018596.1"/>
    <property type="molecule type" value="Genomic_DNA"/>
</dbReference>
<evidence type="ECO:0000313" key="3">
    <source>
        <dbReference type="Proteomes" id="UP001596990"/>
    </source>
</evidence>
<keyword evidence="3" id="KW-1185">Reference proteome</keyword>
<comment type="caution">
    <text evidence="2">The sequence shown here is derived from an EMBL/GenBank/DDBJ whole genome shotgun (WGS) entry which is preliminary data.</text>
</comment>
<dbReference type="Proteomes" id="UP001596990">
    <property type="component" value="Unassembled WGS sequence"/>
</dbReference>
<dbReference type="Pfam" id="PF14534">
    <property type="entry name" value="DUF4440"/>
    <property type="match status" value="1"/>
</dbReference>
<organism evidence="2 3">
    <name type="scientific">Thalassobacillus hwangdonensis</name>
    <dbReference type="NCBI Taxonomy" id="546108"/>
    <lineage>
        <taxon>Bacteria</taxon>
        <taxon>Bacillati</taxon>
        <taxon>Bacillota</taxon>
        <taxon>Bacilli</taxon>
        <taxon>Bacillales</taxon>
        <taxon>Bacillaceae</taxon>
        <taxon>Thalassobacillus</taxon>
    </lineage>
</organism>
<dbReference type="RefSeq" id="WP_386057215.1">
    <property type="nucleotide sequence ID" value="NZ_JBHTKL010000001.1"/>
</dbReference>
<sequence>MTDLEKVKAHLYSLDAVLLERETRRSREKLDELLADDFIEVGSSGLMFDKAHVLERLPTEEGPIMTLTDFDARPLAQDVALTTYKVFNPLKGQHSWRSSIWKLDGEAWRMTFHQGTVTSA</sequence>
<evidence type="ECO:0000259" key="1">
    <source>
        <dbReference type="Pfam" id="PF14534"/>
    </source>
</evidence>
<dbReference type="InterPro" id="IPR027843">
    <property type="entry name" value="DUF4440"/>
</dbReference>